<evidence type="ECO:0000256" key="1">
    <source>
        <dbReference type="ARBA" id="ARBA00023015"/>
    </source>
</evidence>
<dbReference type="InterPro" id="IPR050204">
    <property type="entry name" value="AraC_XylS_family_regulators"/>
</dbReference>
<dbReference type="SMART" id="SM00342">
    <property type="entry name" value="HTH_ARAC"/>
    <property type="match status" value="1"/>
</dbReference>
<evidence type="ECO:0000313" key="6">
    <source>
        <dbReference type="EMBL" id="WPB87490.1"/>
    </source>
</evidence>
<feature type="domain" description="HTH araC/xylS-type" evidence="5">
    <location>
        <begin position="209"/>
        <end position="307"/>
    </location>
</feature>
<dbReference type="Proteomes" id="UP001305521">
    <property type="component" value="Chromosome"/>
</dbReference>
<dbReference type="InterPro" id="IPR020449">
    <property type="entry name" value="Tscrpt_reg_AraC-type_HTH"/>
</dbReference>
<name>A0ABZ0PQV8_9PROT</name>
<dbReference type="SUPFAM" id="SSF46689">
    <property type="entry name" value="Homeodomain-like"/>
    <property type="match status" value="2"/>
</dbReference>
<keyword evidence="4" id="KW-0804">Transcription</keyword>
<organism evidence="6 7">
    <name type="scientific">Sediminicoccus rosea</name>
    <dbReference type="NCBI Taxonomy" id="1225128"/>
    <lineage>
        <taxon>Bacteria</taxon>
        <taxon>Pseudomonadati</taxon>
        <taxon>Pseudomonadota</taxon>
        <taxon>Alphaproteobacteria</taxon>
        <taxon>Acetobacterales</taxon>
        <taxon>Roseomonadaceae</taxon>
        <taxon>Sediminicoccus</taxon>
    </lineage>
</organism>
<keyword evidence="1" id="KW-0805">Transcription regulation</keyword>
<dbReference type="PROSITE" id="PS01124">
    <property type="entry name" value="HTH_ARAC_FAMILY_2"/>
    <property type="match status" value="1"/>
</dbReference>
<dbReference type="PRINTS" id="PR00032">
    <property type="entry name" value="HTHARAC"/>
</dbReference>
<dbReference type="InterPro" id="IPR018060">
    <property type="entry name" value="HTH_AraC"/>
</dbReference>
<dbReference type="PANTHER" id="PTHR46796">
    <property type="entry name" value="HTH-TYPE TRANSCRIPTIONAL ACTIVATOR RHAS-RELATED"/>
    <property type="match status" value="1"/>
</dbReference>
<dbReference type="RefSeq" id="WP_318651442.1">
    <property type="nucleotide sequence ID" value="NZ_CP137852.1"/>
</dbReference>
<evidence type="ECO:0000256" key="2">
    <source>
        <dbReference type="ARBA" id="ARBA00023125"/>
    </source>
</evidence>
<evidence type="ECO:0000256" key="4">
    <source>
        <dbReference type="ARBA" id="ARBA00023163"/>
    </source>
</evidence>
<keyword evidence="2" id="KW-0238">DNA-binding</keyword>
<dbReference type="Pfam" id="PF12833">
    <property type="entry name" value="HTH_18"/>
    <property type="match status" value="1"/>
</dbReference>
<dbReference type="InterPro" id="IPR003313">
    <property type="entry name" value="AraC-bd"/>
</dbReference>
<dbReference type="InterPro" id="IPR018062">
    <property type="entry name" value="HTH_AraC-typ_CS"/>
</dbReference>
<keyword evidence="3" id="KW-0010">Activator</keyword>
<dbReference type="InterPro" id="IPR011051">
    <property type="entry name" value="RmlC_Cupin_sf"/>
</dbReference>
<keyword evidence="7" id="KW-1185">Reference proteome</keyword>
<protein>
    <submittedName>
        <fullName evidence="6">AraC family transcriptional regulator</fullName>
    </submittedName>
</protein>
<dbReference type="Pfam" id="PF02311">
    <property type="entry name" value="AraC_binding"/>
    <property type="match status" value="1"/>
</dbReference>
<dbReference type="SUPFAM" id="SSF51182">
    <property type="entry name" value="RmlC-like cupins"/>
    <property type="match status" value="1"/>
</dbReference>
<dbReference type="InterPro" id="IPR009057">
    <property type="entry name" value="Homeodomain-like_sf"/>
</dbReference>
<dbReference type="EMBL" id="CP137852">
    <property type="protein sequence ID" value="WPB87490.1"/>
    <property type="molecule type" value="Genomic_DNA"/>
</dbReference>
<evidence type="ECO:0000259" key="5">
    <source>
        <dbReference type="PROSITE" id="PS01124"/>
    </source>
</evidence>
<proteinExistence type="predicted"/>
<dbReference type="Gene3D" id="1.10.10.60">
    <property type="entry name" value="Homeodomain-like"/>
    <property type="match status" value="2"/>
</dbReference>
<reference evidence="6 7" key="1">
    <citation type="submission" date="2023-11" db="EMBL/GenBank/DDBJ databases">
        <title>Arctic aerobic anoxygenic photoheterotroph Sediminicoccus rosea KRV36 adapts its photosynthesis to long days of polar summer.</title>
        <authorList>
            <person name="Tomasch J."/>
            <person name="Kopejtka K."/>
            <person name="Bily T."/>
            <person name="Gardiner A.T."/>
            <person name="Gardian Z."/>
            <person name="Shivaramu S."/>
            <person name="Koblizek M."/>
            <person name="Engelhardt F."/>
            <person name="Kaftan D."/>
        </authorList>
    </citation>
    <scope>NUCLEOTIDE SEQUENCE [LARGE SCALE GENOMIC DNA]</scope>
    <source>
        <strain evidence="6 7">R-30</strain>
    </source>
</reference>
<dbReference type="PROSITE" id="PS00041">
    <property type="entry name" value="HTH_ARAC_FAMILY_1"/>
    <property type="match status" value="1"/>
</dbReference>
<accession>A0ABZ0PQV8</accession>
<evidence type="ECO:0000313" key="7">
    <source>
        <dbReference type="Proteomes" id="UP001305521"/>
    </source>
</evidence>
<evidence type="ECO:0000256" key="3">
    <source>
        <dbReference type="ARBA" id="ARBA00023159"/>
    </source>
</evidence>
<sequence length="310" mass="33586">MAAPPSRPAPEAPEAGLASLADVYGRGCYARFLRAQRRIGMAPFALVRFRQPAGAFPDPPTADYTLAINERGRGRMVFDIGTGRHSLPFRVGDLVLKPPGVATHFAMDGPHQKSFLSLPAPAMAELMRSAGIAAGAAADFGPLHQGSFRSPSIARLLDLIWLEAAEDNPHGRLFSEGAALALVATLLRLRRPEAPSPPEIRPLAPPRLRAVLDWIEAHLAESFGLTELAAVACLSPHHFSRAFKAAMGETPRAHVTARRIERAKEYLEDRDLPLAEIAQLCGFADQSHFTALFGRRMGMTPGAWRRARGS</sequence>
<gene>
    <name evidence="6" type="ORF">R9Z33_11560</name>
</gene>